<keyword evidence="4 5" id="KW-0472">Membrane</keyword>
<comment type="subcellular location">
    <subcellularLocation>
        <location evidence="1">Membrane</location>
        <topology evidence="1">Multi-pass membrane protein</topology>
    </subcellularLocation>
</comment>
<evidence type="ECO:0000256" key="2">
    <source>
        <dbReference type="ARBA" id="ARBA00022692"/>
    </source>
</evidence>
<keyword evidence="3 5" id="KW-1133">Transmembrane helix</keyword>
<sequence>MLSLQRPPALATIGPRLRVEPVWAVAAASTLVLVAGLAIAPDRPQVAIGASVATVVAALALAEPRWVLLILVAGLTLFLGQPRTAGVGLPPSTLDVLLFVVAAGVLVRCCLKRESVRLPGSLLSLFVLMAVTAHSAAEAHDPSVSANHLVVLGRDVMVAALVLVLCDDKAWIRRVAWTMGLSIGLLALLAVVHQFATPAEAFGGLAMESPGDRRSGGPMGSANRFAQALLVGAVLTGYLGVSSRGWGRALGLVAAALCVIAIVLTASRGGLVALALIGLFILLLHPARAWLPLVVLAVAAAVMIPRVADRYEERLAMAASAVVEGPTSVAANRGGDSIRNRFLYQVIALDMFKDEPLLGVGPENFPVLYKSYADRAGIATTEGARSPHSLFLESLSETGLLGFAAFGQLVLLAITGTATARRVLSGQDAALAEAVMLAILAFIAAGFFLHLSTNARYLLIPIGLALATRQWARRCARPQGPDRIGALPAA</sequence>
<dbReference type="InterPro" id="IPR007016">
    <property type="entry name" value="O-antigen_ligase-rel_domated"/>
</dbReference>
<feature type="transmembrane region" description="Helical" evidence="5">
    <location>
        <begin position="92"/>
        <end position="111"/>
    </location>
</feature>
<feature type="domain" description="O-antigen ligase-related" evidence="6">
    <location>
        <begin position="254"/>
        <end position="406"/>
    </location>
</feature>
<evidence type="ECO:0000256" key="5">
    <source>
        <dbReference type="SAM" id="Phobius"/>
    </source>
</evidence>
<dbReference type="PANTHER" id="PTHR37422:SF13">
    <property type="entry name" value="LIPOPOLYSACCHARIDE BIOSYNTHESIS PROTEIN PA4999-RELATED"/>
    <property type="match status" value="1"/>
</dbReference>
<feature type="transmembrane region" description="Helical" evidence="5">
    <location>
        <begin position="52"/>
        <end position="80"/>
    </location>
</feature>
<gene>
    <name evidence="7" type="ORF">AVDCRST_MAG69-1059</name>
</gene>
<feature type="transmembrane region" description="Helical" evidence="5">
    <location>
        <begin position="289"/>
        <end position="308"/>
    </location>
</feature>
<feature type="transmembrane region" description="Helical" evidence="5">
    <location>
        <begin position="22"/>
        <end position="40"/>
    </location>
</feature>
<feature type="transmembrane region" description="Helical" evidence="5">
    <location>
        <begin position="175"/>
        <end position="196"/>
    </location>
</feature>
<feature type="transmembrane region" description="Helical" evidence="5">
    <location>
        <begin position="253"/>
        <end position="283"/>
    </location>
</feature>
<dbReference type="InterPro" id="IPR051533">
    <property type="entry name" value="WaaL-like"/>
</dbReference>
<feature type="transmembrane region" description="Helical" evidence="5">
    <location>
        <begin position="225"/>
        <end position="241"/>
    </location>
</feature>
<dbReference type="PANTHER" id="PTHR37422">
    <property type="entry name" value="TEICHURONIC ACID BIOSYNTHESIS PROTEIN TUAE"/>
    <property type="match status" value="1"/>
</dbReference>
<dbReference type="AlphaFoldDB" id="A0A6J4S0L0"/>
<proteinExistence type="predicted"/>
<dbReference type="EMBL" id="CADCVP010000120">
    <property type="protein sequence ID" value="CAA9485889.1"/>
    <property type="molecule type" value="Genomic_DNA"/>
</dbReference>
<organism evidence="7">
    <name type="scientific">uncultured Solirubrobacteraceae bacterium</name>
    <dbReference type="NCBI Taxonomy" id="1162706"/>
    <lineage>
        <taxon>Bacteria</taxon>
        <taxon>Bacillati</taxon>
        <taxon>Actinomycetota</taxon>
        <taxon>Thermoleophilia</taxon>
        <taxon>Solirubrobacterales</taxon>
        <taxon>Solirubrobacteraceae</taxon>
        <taxon>environmental samples</taxon>
    </lineage>
</organism>
<evidence type="ECO:0000256" key="4">
    <source>
        <dbReference type="ARBA" id="ARBA00023136"/>
    </source>
</evidence>
<protein>
    <recommendedName>
        <fullName evidence="6">O-antigen ligase-related domain-containing protein</fullName>
    </recommendedName>
</protein>
<feature type="transmembrane region" description="Helical" evidence="5">
    <location>
        <begin position="399"/>
        <end position="418"/>
    </location>
</feature>
<feature type="transmembrane region" description="Helical" evidence="5">
    <location>
        <begin position="430"/>
        <end position="451"/>
    </location>
</feature>
<evidence type="ECO:0000259" key="6">
    <source>
        <dbReference type="Pfam" id="PF04932"/>
    </source>
</evidence>
<evidence type="ECO:0000256" key="3">
    <source>
        <dbReference type="ARBA" id="ARBA00022989"/>
    </source>
</evidence>
<evidence type="ECO:0000313" key="7">
    <source>
        <dbReference type="EMBL" id="CAA9485889.1"/>
    </source>
</evidence>
<keyword evidence="2 5" id="KW-0812">Transmembrane</keyword>
<accession>A0A6J4S0L0</accession>
<evidence type="ECO:0000256" key="1">
    <source>
        <dbReference type="ARBA" id="ARBA00004141"/>
    </source>
</evidence>
<reference evidence="7" key="1">
    <citation type="submission" date="2020-02" db="EMBL/GenBank/DDBJ databases">
        <authorList>
            <person name="Meier V. D."/>
        </authorList>
    </citation>
    <scope>NUCLEOTIDE SEQUENCE</scope>
    <source>
        <strain evidence="7">AVDCRST_MAG69</strain>
    </source>
</reference>
<dbReference type="GO" id="GO:0016020">
    <property type="term" value="C:membrane"/>
    <property type="evidence" value="ECO:0007669"/>
    <property type="project" value="UniProtKB-SubCell"/>
</dbReference>
<name>A0A6J4S0L0_9ACTN</name>
<dbReference type="Pfam" id="PF04932">
    <property type="entry name" value="Wzy_C"/>
    <property type="match status" value="1"/>
</dbReference>